<dbReference type="HAMAP" id="MF_00144">
    <property type="entry name" value="tRNA_thiouridyl_MnmA"/>
    <property type="match status" value="1"/>
</dbReference>
<keyword evidence="7" id="KW-1015">Disulfide bond</keyword>
<organism evidence="13 14">
    <name type="scientific">Rubneribacter badeniensis</name>
    <dbReference type="NCBI Taxonomy" id="2070688"/>
    <lineage>
        <taxon>Bacteria</taxon>
        <taxon>Bacillati</taxon>
        <taxon>Actinomycetota</taxon>
        <taxon>Coriobacteriia</taxon>
        <taxon>Eggerthellales</taxon>
        <taxon>Eggerthellaceae</taxon>
        <taxon>Rubneribacter</taxon>
    </lineage>
</organism>
<dbReference type="Proteomes" id="UP000236488">
    <property type="component" value="Unassembled WGS sequence"/>
</dbReference>
<feature type="region of interest" description="Interaction with tRNA" evidence="10">
    <location>
        <begin position="297"/>
        <end position="298"/>
    </location>
</feature>
<comment type="caution">
    <text evidence="10">Lacks conserved residue(s) required for the propagation of feature annotation.</text>
</comment>
<evidence type="ECO:0000256" key="6">
    <source>
        <dbReference type="ARBA" id="ARBA00022884"/>
    </source>
</evidence>
<dbReference type="EMBL" id="PPEL01000010">
    <property type="protein sequence ID" value="PNV66037.1"/>
    <property type="molecule type" value="Genomic_DNA"/>
</dbReference>
<feature type="active site" description="Cysteine persulfide intermediate" evidence="10">
    <location>
        <position position="193"/>
    </location>
</feature>
<dbReference type="Gene3D" id="3.40.50.620">
    <property type="entry name" value="HUPs"/>
    <property type="match status" value="1"/>
</dbReference>
<comment type="function">
    <text evidence="9 10">Catalyzes the 2-thiolation of uridine at the wobble position (U34) of tRNA, leading to the formation of s(2)U34.</text>
</comment>
<keyword evidence="2 10" id="KW-0808">Transferase</keyword>
<feature type="region of interest" description="Interaction with tRNA" evidence="10">
    <location>
        <begin position="143"/>
        <end position="145"/>
    </location>
</feature>
<keyword evidence="10" id="KW-0963">Cytoplasm</keyword>
<comment type="similarity">
    <text evidence="10">Belongs to the MnmA/TRMU family.</text>
</comment>
<dbReference type="InterPro" id="IPR014729">
    <property type="entry name" value="Rossmann-like_a/b/a_fold"/>
</dbReference>
<comment type="catalytic activity">
    <reaction evidence="8 10">
        <text>S-sulfanyl-L-cysteinyl-[protein] + uridine(34) in tRNA + AH2 + ATP = 2-thiouridine(34) in tRNA + L-cysteinyl-[protein] + A + AMP + diphosphate + H(+)</text>
        <dbReference type="Rhea" id="RHEA:47032"/>
        <dbReference type="Rhea" id="RHEA-COMP:10131"/>
        <dbReference type="Rhea" id="RHEA-COMP:11726"/>
        <dbReference type="Rhea" id="RHEA-COMP:11727"/>
        <dbReference type="Rhea" id="RHEA-COMP:11728"/>
        <dbReference type="ChEBI" id="CHEBI:13193"/>
        <dbReference type="ChEBI" id="CHEBI:15378"/>
        <dbReference type="ChEBI" id="CHEBI:17499"/>
        <dbReference type="ChEBI" id="CHEBI:29950"/>
        <dbReference type="ChEBI" id="CHEBI:30616"/>
        <dbReference type="ChEBI" id="CHEBI:33019"/>
        <dbReference type="ChEBI" id="CHEBI:61963"/>
        <dbReference type="ChEBI" id="CHEBI:65315"/>
        <dbReference type="ChEBI" id="CHEBI:87170"/>
        <dbReference type="ChEBI" id="CHEBI:456215"/>
        <dbReference type="EC" id="2.8.1.13"/>
    </reaction>
</comment>
<reference evidence="13 14" key="1">
    <citation type="journal article" date="2018" name="Int. J. Syst. Evol. Microbiol.">
        <title>Rubneribacter badeniensis gen. nov., sp. nov. and Enteroscipio rubneri gen. nov., sp. nov., new members of the Eggerthellaceae isolated from human faeces.</title>
        <authorList>
            <person name="Danylec N."/>
            <person name="Gobl A."/>
            <person name="Stoll D.A."/>
            <person name="Hetzer B."/>
            <person name="Kulling S.E."/>
            <person name="Huch M."/>
        </authorList>
    </citation>
    <scope>NUCLEOTIDE SEQUENCE [LARGE SCALE GENOMIC DNA]</scope>
    <source>
        <strain evidence="13 14">ResAG-85</strain>
    </source>
</reference>
<dbReference type="CDD" id="cd01998">
    <property type="entry name" value="MnmA_TRMU-like"/>
    <property type="match status" value="1"/>
</dbReference>
<keyword evidence="5 10" id="KW-0067">ATP-binding</keyword>
<comment type="subcellular location">
    <subcellularLocation>
        <location evidence="10">Cytoplasm</location>
    </subcellularLocation>
</comment>
<evidence type="ECO:0000256" key="4">
    <source>
        <dbReference type="ARBA" id="ARBA00022741"/>
    </source>
</evidence>
<gene>
    <name evidence="10" type="primary">mnmA</name>
    <name evidence="13" type="ORF">C2L80_03585</name>
</gene>
<dbReference type="PANTHER" id="PTHR11933">
    <property type="entry name" value="TRNA 5-METHYLAMINOMETHYL-2-THIOURIDYLATE -METHYLTRANSFERASE"/>
    <property type="match status" value="1"/>
</dbReference>
<evidence type="ECO:0000256" key="10">
    <source>
        <dbReference type="HAMAP-Rule" id="MF_00144"/>
    </source>
</evidence>
<dbReference type="Gene3D" id="2.40.30.10">
    <property type="entry name" value="Translation factors"/>
    <property type="match status" value="1"/>
</dbReference>
<feature type="active site" description="Nucleophile" evidence="10">
    <location>
        <position position="95"/>
    </location>
</feature>
<feature type="binding site" evidence="10">
    <location>
        <position position="119"/>
    </location>
    <ligand>
        <name>ATP</name>
        <dbReference type="ChEBI" id="CHEBI:30616"/>
    </ligand>
</feature>
<dbReference type="GO" id="GO:0005737">
    <property type="term" value="C:cytoplasm"/>
    <property type="evidence" value="ECO:0007669"/>
    <property type="project" value="UniProtKB-SubCell"/>
</dbReference>
<sequence length="352" mass="37142">MAREGRIALGMSGGVDSAVSAALLMRAGYEVVGVTCRFHDDEASAAAASDAAAVCGRLGIAHVERDCTGAFERQVVAPFVDAYGRGLTPSPCVGCNAACKLPALVAVADDLGCARVATGHYARIAQLRETGRFVVKTALDARKDQSYMLALLSQEQLARLTLPLGAMTKPEVRVLAADLGLSVAEKPESQDVCFIEGDYRDFLRARGAAGEPGDIVDRSGRVLGRHAGLPGYTVGQRKGIGIAAAAPYYVVEKRADSNELVVGFAEEALAKAVRTGRMNWQAFATLDGPRAAMAKLRYRSRATPCIIEPQNGQGVRIAMRTPQPTTAPGQYAVLYEGDTVLGGGMIEEVEQA</sequence>
<dbReference type="InterPro" id="IPR046885">
    <property type="entry name" value="MnmA-like_C"/>
</dbReference>
<keyword evidence="14" id="KW-1185">Reference proteome</keyword>
<feature type="domain" description="tRNA-specific 2-thiouridylase MnmA-like central" evidence="12">
    <location>
        <begin position="201"/>
        <end position="263"/>
    </location>
</feature>
<accession>A0A2K2U6U4</accession>
<keyword evidence="3 10" id="KW-0819">tRNA processing</keyword>
<dbReference type="GO" id="GO:0005524">
    <property type="term" value="F:ATP binding"/>
    <property type="evidence" value="ECO:0007669"/>
    <property type="project" value="UniProtKB-KW"/>
</dbReference>
<dbReference type="Gene3D" id="2.30.30.280">
    <property type="entry name" value="Adenine nucleotide alpha hydrolases-like domains"/>
    <property type="match status" value="1"/>
</dbReference>
<dbReference type="GO" id="GO:0000049">
    <property type="term" value="F:tRNA binding"/>
    <property type="evidence" value="ECO:0007669"/>
    <property type="project" value="UniProtKB-KW"/>
</dbReference>
<evidence type="ECO:0000256" key="2">
    <source>
        <dbReference type="ARBA" id="ARBA00022679"/>
    </source>
</evidence>
<feature type="site" description="Interaction with tRNA" evidence="10">
    <location>
        <position position="120"/>
    </location>
</feature>
<evidence type="ECO:0000256" key="5">
    <source>
        <dbReference type="ARBA" id="ARBA00022840"/>
    </source>
</evidence>
<evidence type="ECO:0000259" key="12">
    <source>
        <dbReference type="Pfam" id="PF20259"/>
    </source>
</evidence>
<evidence type="ECO:0000256" key="8">
    <source>
        <dbReference type="ARBA" id="ARBA00051542"/>
    </source>
</evidence>
<comment type="caution">
    <text evidence="13">The sequence shown here is derived from an EMBL/GenBank/DDBJ whole genome shotgun (WGS) entry which is preliminary data.</text>
</comment>
<dbReference type="Pfam" id="PF03054">
    <property type="entry name" value="tRNA_Me_trans"/>
    <property type="match status" value="1"/>
</dbReference>
<evidence type="ECO:0000313" key="13">
    <source>
        <dbReference type="EMBL" id="PNV66037.1"/>
    </source>
</evidence>
<dbReference type="InterPro" id="IPR023382">
    <property type="entry name" value="MnmA-like_central_sf"/>
</dbReference>
<feature type="domain" description="tRNA-specific 2-thiouridylase MnmA-like C-terminal" evidence="11">
    <location>
        <begin position="273"/>
        <end position="346"/>
    </location>
</feature>
<evidence type="ECO:0000256" key="1">
    <source>
        <dbReference type="ARBA" id="ARBA00022555"/>
    </source>
</evidence>
<protein>
    <recommendedName>
        <fullName evidence="10">tRNA-specific 2-thiouridylase MnmA</fullName>
        <ecNumber evidence="10">2.8.1.13</ecNumber>
    </recommendedName>
</protein>
<proteinExistence type="inferred from homology"/>
<dbReference type="Pfam" id="PF20258">
    <property type="entry name" value="tRNA_Me_trans_C"/>
    <property type="match status" value="1"/>
</dbReference>
<dbReference type="GO" id="GO:0002143">
    <property type="term" value="P:tRNA wobble position uridine thiolation"/>
    <property type="evidence" value="ECO:0007669"/>
    <property type="project" value="TreeGrafter"/>
</dbReference>
<dbReference type="FunFam" id="2.30.30.280:FF:000001">
    <property type="entry name" value="tRNA-specific 2-thiouridylase MnmA"/>
    <property type="match status" value="1"/>
</dbReference>
<evidence type="ECO:0000256" key="7">
    <source>
        <dbReference type="ARBA" id="ARBA00023157"/>
    </source>
</evidence>
<evidence type="ECO:0000256" key="3">
    <source>
        <dbReference type="ARBA" id="ARBA00022694"/>
    </source>
</evidence>
<dbReference type="NCBIfam" id="TIGR00420">
    <property type="entry name" value="trmU"/>
    <property type="match status" value="1"/>
</dbReference>
<keyword evidence="4 10" id="KW-0547">Nucleotide-binding</keyword>
<name>A0A2K2U6U4_9ACTN</name>
<dbReference type="EC" id="2.8.1.13" evidence="10"/>
<dbReference type="NCBIfam" id="NF001138">
    <property type="entry name" value="PRK00143.1"/>
    <property type="match status" value="1"/>
</dbReference>
<dbReference type="GO" id="GO:0103016">
    <property type="term" value="F:tRNA-uridine 2-sulfurtransferase activity"/>
    <property type="evidence" value="ECO:0007669"/>
    <property type="project" value="UniProtKB-EC"/>
</dbReference>
<dbReference type="InterPro" id="IPR004506">
    <property type="entry name" value="MnmA-like"/>
</dbReference>
<dbReference type="SUPFAM" id="SSF52402">
    <property type="entry name" value="Adenine nucleotide alpha hydrolases-like"/>
    <property type="match status" value="1"/>
</dbReference>
<keyword evidence="6 10" id="KW-0694">RNA-binding</keyword>
<feature type="binding site" evidence="10">
    <location>
        <begin position="10"/>
        <end position="17"/>
    </location>
    <ligand>
        <name>ATP</name>
        <dbReference type="ChEBI" id="CHEBI:30616"/>
    </ligand>
</feature>
<evidence type="ECO:0000259" key="11">
    <source>
        <dbReference type="Pfam" id="PF20258"/>
    </source>
</evidence>
<evidence type="ECO:0000256" key="9">
    <source>
        <dbReference type="ARBA" id="ARBA00056575"/>
    </source>
</evidence>
<feature type="site" description="Interaction with tRNA" evidence="10">
    <location>
        <position position="330"/>
    </location>
</feature>
<dbReference type="InterPro" id="IPR046884">
    <property type="entry name" value="MnmA-like_central"/>
</dbReference>
<dbReference type="PANTHER" id="PTHR11933:SF5">
    <property type="entry name" value="MITOCHONDRIAL TRNA-SPECIFIC 2-THIOURIDYLASE 1"/>
    <property type="match status" value="1"/>
</dbReference>
<dbReference type="RefSeq" id="WP_103262662.1">
    <property type="nucleotide sequence ID" value="NZ_DBEYRC010000086.1"/>
</dbReference>
<dbReference type="Pfam" id="PF20259">
    <property type="entry name" value="tRNA_Me_trans_M"/>
    <property type="match status" value="1"/>
</dbReference>
<evidence type="ECO:0000313" key="14">
    <source>
        <dbReference type="Proteomes" id="UP000236488"/>
    </source>
</evidence>
<keyword evidence="1 10" id="KW-0820">tRNA-binding</keyword>
<dbReference type="AlphaFoldDB" id="A0A2K2U6U4"/>